<dbReference type="Pfam" id="PF14657">
    <property type="entry name" value="Arm-DNA-bind_4"/>
    <property type="match status" value="1"/>
</dbReference>
<accession>A0ABY2T7T7</accession>
<name>A0ABY2T7T7_9BACI</name>
<dbReference type="InterPro" id="IPR044068">
    <property type="entry name" value="CB"/>
</dbReference>
<dbReference type="InterPro" id="IPR028259">
    <property type="entry name" value="AP2-like_int_N"/>
</dbReference>
<keyword evidence="2" id="KW-0229">DNA integration</keyword>
<proteinExistence type="inferred from homology"/>
<dbReference type="PROSITE" id="PS51898">
    <property type="entry name" value="TYR_RECOMBINASE"/>
    <property type="match status" value="1"/>
</dbReference>
<dbReference type="PANTHER" id="PTHR30629:SF2">
    <property type="entry name" value="PROPHAGE INTEGRASE INTS-RELATED"/>
    <property type="match status" value="1"/>
</dbReference>
<evidence type="ECO:0000259" key="7">
    <source>
        <dbReference type="PROSITE" id="PS51900"/>
    </source>
</evidence>
<dbReference type="Pfam" id="PF00589">
    <property type="entry name" value="Phage_integrase"/>
    <property type="match status" value="1"/>
</dbReference>
<dbReference type="Proteomes" id="UP000308539">
    <property type="component" value="Unassembled WGS sequence"/>
</dbReference>
<organism evidence="8 9">
    <name type="scientific">Lysinibacillus varians</name>
    <dbReference type="NCBI Taxonomy" id="1145276"/>
    <lineage>
        <taxon>Bacteria</taxon>
        <taxon>Bacillati</taxon>
        <taxon>Bacillota</taxon>
        <taxon>Bacilli</taxon>
        <taxon>Bacillales</taxon>
        <taxon>Bacillaceae</taxon>
        <taxon>Lysinibacillus</taxon>
    </lineage>
</organism>
<dbReference type="Gene3D" id="1.10.443.10">
    <property type="entry name" value="Intergrase catalytic core"/>
    <property type="match status" value="1"/>
</dbReference>
<dbReference type="InterPro" id="IPR004107">
    <property type="entry name" value="Integrase_SAM-like_N"/>
</dbReference>
<dbReference type="EMBL" id="SZPV01000031">
    <property type="protein sequence ID" value="TKI60483.1"/>
    <property type="molecule type" value="Genomic_DNA"/>
</dbReference>
<gene>
    <name evidence="8" type="ORF">FC752_14940</name>
</gene>
<dbReference type="InterPro" id="IPR010998">
    <property type="entry name" value="Integrase_recombinase_N"/>
</dbReference>
<sequence length="367" mass="42599">MASYTKRGKAWQYCIYHNKKQYRKGGFKTKKEAQIAASEAESALNKGIKPITESITFADYFETWYKRYKMNIVTKSTLTHYEYTLEAIKIYFEETLIKDITRHDYQDFLNNYGSTRSKETVEKVHSHIKACVYDAVEENVIRIEFTRKAVLTGSVPAKKDSEKHLNFAESELLLKELYKRLERGLGYYLLLLGLTSGLRFGELVGLTRKDFDFENNTLNIDKTWGYLSKMQEGFGPTKNPQSVRKIKMDTETMKAFEKLFDKLPTNIHRLVFFSAQSKYKVIANGTANKLLRNTLQDLGITNTITVHGLRHTHASVSLYKKSSIYYVSERLGHGDIQTTMRDYAHVIKELREEDEKNTISIFEKMAQ</sequence>
<dbReference type="CDD" id="cd01189">
    <property type="entry name" value="INT_ICEBs1_C_like"/>
    <property type="match status" value="1"/>
</dbReference>
<evidence type="ECO:0000313" key="9">
    <source>
        <dbReference type="Proteomes" id="UP000308539"/>
    </source>
</evidence>
<protein>
    <submittedName>
        <fullName evidence="8">Site-specific integrase</fullName>
    </submittedName>
</protein>
<evidence type="ECO:0000256" key="1">
    <source>
        <dbReference type="ARBA" id="ARBA00008857"/>
    </source>
</evidence>
<reference evidence="8 9" key="1">
    <citation type="submission" date="2019-04" db="EMBL/GenBank/DDBJ databases">
        <title>Lysinibacillus genome sequencing.</title>
        <authorList>
            <person name="Dunlap C."/>
        </authorList>
    </citation>
    <scope>NUCLEOTIDE SEQUENCE [LARGE SCALE GENOMIC DNA]</scope>
    <source>
        <strain evidence="8 9">NBRC 109424</strain>
    </source>
</reference>
<evidence type="ECO:0000313" key="8">
    <source>
        <dbReference type="EMBL" id="TKI60483.1"/>
    </source>
</evidence>
<feature type="domain" description="Tyr recombinase" evidence="6">
    <location>
        <begin position="163"/>
        <end position="356"/>
    </location>
</feature>
<keyword evidence="9" id="KW-1185">Reference proteome</keyword>
<keyword evidence="3 5" id="KW-0238">DNA-binding</keyword>
<dbReference type="InterPro" id="IPR011010">
    <property type="entry name" value="DNA_brk_join_enz"/>
</dbReference>
<dbReference type="SUPFAM" id="SSF56349">
    <property type="entry name" value="DNA breaking-rejoining enzymes"/>
    <property type="match status" value="1"/>
</dbReference>
<dbReference type="Gene3D" id="1.10.150.130">
    <property type="match status" value="1"/>
</dbReference>
<dbReference type="RefSeq" id="WP_025220591.1">
    <property type="nucleotide sequence ID" value="NZ_CP006837.1"/>
</dbReference>
<evidence type="ECO:0000256" key="4">
    <source>
        <dbReference type="ARBA" id="ARBA00023172"/>
    </source>
</evidence>
<evidence type="ECO:0000256" key="2">
    <source>
        <dbReference type="ARBA" id="ARBA00022908"/>
    </source>
</evidence>
<evidence type="ECO:0000256" key="5">
    <source>
        <dbReference type="PROSITE-ProRule" id="PRU01248"/>
    </source>
</evidence>
<feature type="domain" description="Core-binding (CB)" evidence="7">
    <location>
        <begin position="55"/>
        <end position="136"/>
    </location>
</feature>
<dbReference type="InterPro" id="IPR002104">
    <property type="entry name" value="Integrase_catalytic"/>
</dbReference>
<dbReference type="PROSITE" id="PS51900">
    <property type="entry name" value="CB"/>
    <property type="match status" value="1"/>
</dbReference>
<comment type="similarity">
    <text evidence="1">Belongs to the 'phage' integrase family.</text>
</comment>
<dbReference type="Pfam" id="PF14659">
    <property type="entry name" value="Phage_int_SAM_3"/>
    <property type="match status" value="1"/>
</dbReference>
<dbReference type="InterPro" id="IPR050808">
    <property type="entry name" value="Phage_Integrase"/>
</dbReference>
<dbReference type="InterPro" id="IPR013762">
    <property type="entry name" value="Integrase-like_cat_sf"/>
</dbReference>
<dbReference type="PANTHER" id="PTHR30629">
    <property type="entry name" value="PROPHAGE INTEGRASE"/>
    <property type="match status" value="1"/>
</dbReference>
<comment type="caution">
    <text evidence="8">The sequence shown here is derived from an EMBL/GenBank/DDBJ whole genome shotgun (WGS) entry which is preliminary data.</text>
</comment>
<keyword evidence="4" id="KW-0233">DNA recombination</keyword>
<evidence type="ECO:0000256" key="3">
    <source>
        <dbReference type="ARBA" id="ARBA00023125"/>
    </source>
</evidence>
<evidence type="ECO:0000259" key="6">
    <source>
        <dbReference type="PROSITE" id="PS51898"/>
    </source>
</evidence>